<gene>
    <name evidence="1" type="ORF">NPIL_696911</name>
</gene>
<dbReference type="OrthoDB" id="425619at2759"/>
<reference evidence="1" key="1">
    <citation type="submission" date="2020-08" db="EMBL/GenBank/DDBJ databases">
        <title>Multicomponent nature underlies the extraordinary mechanical properties of spider dragline silk.</title>
        <authorList>
            <person name="Kono N."/>
            <person name="Nakamura H."/>
            <person name="Mori M."/>
            <person name="Yoshida Y."/>
            <person name="Ohtoshi R."/>
            <person name="Malay A.D."/>
            <person name="Moran D.A.P."/>
            <person name="Tomita M."/>
            <person name="Numata K."/>
            <person name="Arakawa K."/>
        </authorList>
    </citation>
    <scope>NUCLEOTIDE SEQUENCE</scope>
</reference>
<comment type="caution">
    <text evidence="1">The sequence shown here is derived from an EMBL/GenBank/DDBJ whole genome shotgun (WGS) entry which is preliminary data.</text>
</comment>
<evidence type="ECO:0000313" key="1">
    <source>
        <dbReference type="EMBL" id="GFT64532.1"/>
    </source>
</evidence>
<dbReference type="EMBL" id="BMAW01019640">
    <property type="protein sequence ID" value="GFT64532.1"/>
    <property type="molecule type" value="Genomic_DNA"/>
</dbReference>
<dbReference type="AlphaFoldDB" id="A0A8X6PHF2"/>
<accession>A0A8X6PHF2</accession>
<organism evidence="1 2">
    <name type="scientific">Nephila pilipes</name>
    <name type="common">Giant wood spider</name>
    <name type="synonym">Nephila maculata</name>
    <dbReference type="NCBI Taxonomy" id="299642"/>
    <lineage>
        <taxon>Eukaryota</taxon>
        <taxon>Metazoa</taxon>
        <taxon>Ecdysozoa</taxon>
        <taxon>Arthropoda</taxon>
        <taxon>Chelicerata</taxon>
        <taxon>Arachnida</taxon>
        <taxon>Araneae</taxon>
        <taxon>Araneomorphae</taxon>
        <taxon>Entelegynae</taxon>
        <taxon>Araneoidea</taxon>
        <taxon>Nephilidae</taxon>
        <taxon>Nephila</taxon>
    </lineage>
</organism>
<proteinExistence type="predicted"/>
<evidence type="ECO:0000313" key="2">
    <source>
        <dbReference type="Proteomes" id="UP000887013"/>
    </source>
</evidence>
<evidence type="ECO:0008006" key="3">
    <source>
        <dbReference type="Google" id="ProtNLM"/>
    </source>
</evidence>
<sequence length="146" mass="16175">MAIFLKPFEKELKFLKVPDSQWVAYLIGALPGDIATLIARETEDEAQNYAHVKEFLLRRLKFSAEKIQTLRIRRPSVTCYGCDKPDVTKPRCPNCKPTVKKDSANFSNISLHSCSSTLNQSTVLKLSVNGTWGTACADTGASHTIA</sequence>
<protein>
    <recommendedName>
        <fullName evidence="3">Peptidase A2 domain-containing protein</fullName>
    </recommendedName>
</protein>
<name>A0A8X6PHF2_NEPPI</name>
<keyword evidence="2" id="KW-1185">Reference proteome</keyword>
<dbReference type="Proteomes" id="UP000887013">
    <property type="component" value="Unassembled WGS sequence"/>
</dbReference>